<accession>A0ACB8YHC9</accession>
<dbReference type="EMBL" id="CM042058">
    <property type="protein sequence ID" value="KAI3684861.1"/>
    <property type="molecule type" value="Genomic_DNA"/>
</dbReference>
<evidence type="ECO:0000313" key="2">
    <source>
        <dbReference type="Proteomes" id="UP001055879"/>
    </source>
</evidence>
<name>A0ACB8YHC9_ARCLA</name>
<gene>
    <name evidence="1" type="ORF">L6452_34088</name>
</gene>
<dbReference type="Proteomes" id="UP001055879">
    <property type="component" value="Linkage Group LG12"/>
</dbReference>
<reference evidence="1 2" key="2">
    <citation type="journal article" date="2022" name="Mol. Ecol. Resour.">
        <title>The genomes of chicory, endive, great burdock and yacon provide insights into Asteraceae paleo-polyploidization history and plant inulin production.</title>
        <authorList>
            <person name="Fan W."/>
            <person name="Wang S."/>
            <person name="Wang H."/>
            <person name="Wang A."/>
            <person name="Jiang F."/>
            <person name="Liu H."/>
            <person name="Zhao H."/>
            <person name="Xu D."/>
            <person name="Zhang Y."/>
        </authorList>
    </citation>
    <scope>NUCLEOTIDE SEQUENCE [LARGE SCALE GENOMIC DNA]</scope>
    <source>
        <strain evidence="2">cv. Niubang</strain>
        <tissue evidence="1">Leaf</tissue>
    </source>
</reference>
<keyword evidence="2" id="KW-1185">Reference proteome</keyword>
<organism evidence="1 2">
    <name type="scientific">Arctium lappa</name>
    <name type="common">Greater burdock</name>
    <name type="synonym">Lappa major</name>
    <dbReference type="NCBI Taxonomy" id="4217"/>
    <lineage>
        <taxon>Eukaryota</taxon>
        <taxon>Viridiplantae</taxon>
        <taxon>Streptophyta</taxon>
        <taxon>Embryophyta</taxon>
        <taxon>Tracheophyta</taxon>
        <taxon>Spermatophyta</taxon>
        <taxon>Magnoliopsida</taxon>
        <taxon>eudicotyledons</taxon>
        <taxon>Gunneridae</taxon>
        <taxon>Pentapetalae</taxon>
        <taxon>asterids</taxon>
        <taxon>campanulids</taxon>
        <taxon>Asterales</taxon>
        <taxon>Asteraceae</taxon>
        <taxon>Carduoideae</taxon>
        <taxon>Cardueae</taxon>
        <taxon>Arctiinae</taxon>
        <taxon>Arctium</taxon>
    </lineage>
</organism>
<protein>
    <submittedName>
        <fullName evidence="1">Uncharacterized protein</fullName>
    </submittedName>
</protein>
<sequence length="730" mass="81260">MMLAMNAALAQQQLAMTSAMTQQQEFFMKLLEDRDVSNRQPETMTENVIVGSGGPNVVTVEEPSAEGIRSKIKECTYKTFLGCHPKEFAGSDNPVACMYWLKELEMAFESSECDPSQRVKFASQLLRGEALIWWNLTRSALTPEVLAKLTWTVFKEKIMDKYCSERSLDKLEREFRDLKKGNMSIVGYSKLFLEKLNLVGHLVPDEKSKMKAYQQGLPAGMRTDIRNAKCSNLQEVIEESLLIEDAITSERDEKSYVGEKRKWEGPSGPVRQSRPFVSGRSGDQRREDRWCHKCRSKHSGPCSTRTLSGPVGCNKCGNKNHTTRECSLRRAVCYECGEPGHIKRECPRLVRGGGGHSVGSTARVEQPSRAPSRAFQMTTEEAKETADVVSGTVLPDALVVEIANGDQVIIRDRFCDCTLEIDGNSFGVDLLPMAIGGFDVVIDMDWLARHKADIFCSKKRIQVPLPENGVVTIYGEKGKRNNPIISSLKAHKFLEKGYPSYLAYVVDAKKEKNSVGEVEVVQDYPDVFPEDLPGLPPEWQVEFQIDLTPGAAPIARAPYRLAPTEMKEMMTQLQELLEKGFIRPSSSPWGAPVLFVKKKDGSMRMCIDYRELTKGSKKGEVVRQILEVRILASRGAILGACGIKGWGKSGSGKDRGNDELGTPNKSDGDPKLLGFSGLLPAFHSGFLKDGYTAHFSYKEERQVSLDRCTRASVSDAQAEVVRSPDLVLTR</sequence>
<proteinExistence type="predicted"/>
<reference evidence="2" key="1">
    <citation type="journal article" date="2022" name="Mol. Ecol. Resour.">
        <title>The genomes of chicory, endive, great burdock and yacon provide insights into Asteraceae palaeo-polyploidization history and plant inulin production.</title>
        <authorList>
            <person name="Fan W."/>
            <person name="Wang S."/>
            <person name="Wang H."/>
            <person name="Wang A."/>
            <person name="Jiang F."/>
            <person name="Liu H."/>
            <person name="Zhao H."/>
            <person name="Xu D."/>
            <person name="Zhang Y."/>
        </authorList>
    </citation>
    <scope>NUCLEOTIDE SEQUENCE [LARGE SCALE GENOMIC DNA]</scope>
    <source>
        <strain evidence="2">cv. Niubang</strain>
    </source>
</reference>
<comment type="caution">
    <text evidence="1">The sequence shown here is derived from an EMBL/GenBank/DDBJ whole genome shotgun (WGS) entry which is preliminary data.</text>
</comment>
<evidence type="ECO:0000313" key="1">
    <source>
        <dbReference type="EMBL" id="KAI3684861.1"/>
    </source>
</evidence>